<feature type="region of interest" description="Disordered" evidence="6">
    <location>
        <begin position="1"/>
        <end position="29"/>
    </location>
</feature>
<accession>A0A838ABU0</accession>
<dbReference type="InterPro" id="IPR001207">
    <property type="entry name" value="Transposase_mutator"/>
</dbReference>
<evidence type="ECO:0000313" key="8">
    <source>
        <dbReference type="Proteomes" id="UP000582974"/>
    </source>
</evidence>
<dbReference type="Proteomes" id="UP000582974">
    <property type="component" value="Unassembled WGS sequence"/>
</dbReference>
<evidence type="ECO:0000256" key="5">
    <source>
        <dbReference type="ARBA" id="ARBA00023172"/>
    </source>
</evidence>
<dbReference type="Pfam" id="PF00872">
    <property type="entry name" value="Transposase_mut"/>
    <property type="match status" value="1"/>
</dbReference>
<dbReference type="AlphaFoldDB" id="A0A838ABU0"/>
<keyword evidence="4" id="KW-0238">DNA-binding</keyword>
<evidence type="ECO:0000256" key="4">
    <source>
        <dbReference type="ARBA" id="ARBA00023125"/>
    </source>
</evidence>
<keyword evidence="8" id="KW-1185">Reference proteome</keyword>
<name>A0A838ABU0_9PSEU</name>
<gene>
    <name evidence="7" type="ORF">H0B56_14370</name>
</gene>
<protein>
    <submittedName>
        <fullName evidence="7">Transposase</fullName>
    </submittedName>
</protein>
<keyword evidence="3" id="KW-0815">Transposition</keyword>
<organism evidence="7 8">
    <name type="scientific">Haloechinothrix aidingensis</name>
    <dbReference type="NCBI Taxonomy" id="2752311"/>
    <lineage>
        <taxon>Bacteria</taxon>
        <taxon>Bacillati</taxon>
        <taxon>Actinomycetota</taxon>
        <taxon>Actinomycetes</taxon>
        <taxon>Pseudonocardiales</taxon>
        <taxon>Pseudonocardiaceae</taxon>
        <taxon>Haloechinothrix</taxon>
    </lineage>
</organism>
<evidence type="ECO:0000256" key="1">
    <source>
        <dbReference type="ARBA" id="ARBA00002190"/>
    </source>
</evidence>
<dbReference type="GO" id="GO:0003677">
    <property type="term" value="F:DNA binding"/>
    <property type="evidence" value="ECO:0007669"/>
    <property type="project" value="UniProtKB-KW"/>
</dbReference>
<evidence type="ECO:0000256" key="6">
    <source>
        <dbReference type="SAM" id="MobiDB-lite"/>
    </source>
</evidence>
<keyword evidence="5" id="KW-0233">DNA recombination</keyword>
<dbReference type="GO" id="GO:0004803">
    <property type="term" value="F:transposase activity"/>
    <property type="evidence" value="ECO:0007669"/>
    <property type="project" value="InterPro"/>
</dbReference>
<evidence type="ECO:0000256" key="3">
    <source>
        <dbReference type="ARBA" id="ARBA00022578"/>
    </source>
</evidence>
<reference evidence="7 8" key="1">
    <citation type="submission" date="2020-07" db="EMBL/GenBank/DDBJ databases">
        <title>Genome of Haloechinothrix sp.</title>
        <authorList>
            <person name="Tang S.-K."/>
            <person name="Yang L."/>
            <person name="Zhu W.-Y."/>
        </authorList>
    </citation>
    <scope>NUCLEOTIDE SEQUENCE [LARGE SCALE GENOMIC DNA]</scope>
    <source>
        <strain evidence="7 8">YIM 98757</strain>
    </source>
</reference>
<comment type="similarity">
    <text evidence="2">Belongs to the transposase mutator family.</text>
</comment>
<dbReference type="GO" id="GO:0006313">
    <property type="term" value="P:DNA transposition"/>
    <property type="evidence" value="ECO:0007669"/>
    <property type="project" value="InterPro"/>
</dbReference>
<evidence type="ECO:0000256" key="2">
    <source>
        <dbReference type="ARBA" id="ARBA00010961"/>
    </source>
</evidence>
<comment type="caution">
    <text evidence="7">The sequence shown here is derived from an EMBL/GenBank/DDBJ whole genome shotgun (WGS) entry which is preliminary data.</text>
</comment>
<evidence type="ECO:0000313" key="7">
    <source>
        <dbReference type="EMBL" id="MBA0126732.1"/>
    </source>
</evidence>
<proteinExistence type="inferred from homology"/>
<sequence>MAAELVSKSRTEGVELTGPNGLLSGLTKQAPGTALEAEPVEYIGYDKHDQAGRNWALSRNGARTKTVTTDIGSVEIESPRRVWRHRSLGRMGSCRGTRCGGTRLSCVRARFACSVRCAAGMSRCVSC</sequence>
<dbReference type="EMBL" id="JACCKD010000005">
    <property type="protein sequence ID" value="MBA0126732.1"/>
    <property type="molecule type" value="Genomic_DNA"/>
</dbReference>
<comment type="function">
    <text evidence="1">Required for the transposition of the insertion element.</text>
</comment>